<proteinExistence type="predicted"/>
<organism evidence="1">
    <name type="scientific">Tupanvirus soda lake</name>
    <dbReference type="NCBI Taxonomy" id="2126985"/>
    <lineage>
        <taxon>Viruses</taxon>
        <taxon>Varidnaviria</taxon>
        <taxon>Bamfordvirae</taxon>
        <taxon>Nucleocytoviricota</taxon>
        <taxon>Megaviricetes</taxon>
        <taxon>Imitervirales</taxon>
        <taxon>Mimiviridae</taxon>
        <taxon>Megamimivirinae</taxon>
        <taxon>Tupanvirus</taxon>
        <taxon>Tupanvirus salinum</taxon>
    </lineage>
</organism>
<name>A0A6N1P422_9VIRU</name>
<dbReference type="GeneID" id="80519143"/>
<dbReference type="KEGG" id="vg:80519143"/>
<evidence type="ECO:0000313" key="1">
    <source>
        <dbReference type="EMBL" id="QKU35701.1"/>
    </source>
</evidence>
<sequence>MSTYFVCDPHKKNSTIMNHNNQVVLSDCRAICQEAGCSNSVFVKYFKGQYNDFRCPLCLSMPCVINATSVPAGHYTSCSACKSYFKCLADYKGTKPLCPMCRPSKQSPRCKFQANKQSGPRCKDCGTTTNITFGPDPYQHEIHDDKTPFWMCDSCRYEAYMDT</sequence>
<reference evidence="1" key="2">
    <citation type="journal article" date="2018" name="Nat. Commun.">
        <title>Tailed giant Tupanvirus possesses the most complete translational apparatus of the known virosphere.</title>
        <authorList>
            <person name="Abrahao J."/>
            <person name="Silva L."/>
            <person name="Silva L.S."/>
            <person name="Khalil J.Y.B."/>
            <person name="Rodrigues R."/>
            <person name="Arantes T."/>
            <person name="Assis F."/>
            <person name="Boratto P."/>
            <person name="Andrade M."/>
            <person name="Kroon E.G."/>
            <person name="Ribeiro B."/>
            <person name="Bergier I."/>
            <person name="Seligmann H."/>
            <person name="Ghigo E."/>
            <person name="Colson P."/>
            <person name="Levasseur A."/>
            <person name="Kroemer G."/>
            <person name="Raoult D."/>
            <person name="La Scola B."/>
        </authorList>
    </citation>
    <scope>NUCLEOTIDE SEQUENCE [LARGE SCALE GENOMIC DNA]</scope>
    <source>
        <strain evidence="1">Soda lake</strain>
    </source>
</reference>
<protein>
    <submittedName>
        <fullName evidence="1">Putative orfan</fullName>
    </submittedName>
</protein>
<dbReference type="EMBL" id="KY523104">
    <property type="protein sequence ID" value="QKU35701.1"/>
    <property type="molecule type" value="Genomic_DNA"/>
</dbReference>
<reference evidence="1" key="1">
    <citation type="submission" date="2017-01" db="EMBL/GenBank/DDBJ databases">
        <authorList>
            <person name="Assis F.L."/>
            <person name="Abrahao J.S."/>
            <person name="Silva L."/>
            <person name="Khalil J.B."/>
            <person name="Rodrigues R."/>
            <person name="Silva L.S."/>
            <person name="Arantes T."/>
            <person name="Boratto P."/>
            <person name="Andrade M."/>
            <person name="Kroon E.G."/>
            <person name="Ribeiro B."/>
            <person name="Bergier I."/>
            <person name="Seligmann H."/>
            <person name="Ghigo E."/>
            <person name="Colson P."/>
            <person name="Levasseur A."/>
            <person name="Raoult D."/>
            <person name="Scola B.L."/>
        </authorList>
    </citation>
    <scope>NUCLEOTIDE SEQUENCE</scope>
    <source>
        <strain evidence="1">Soda lake</strain>
    </source>
</reference>
<dbReference type="RefSeq" id="YP_010782379.1">
    <property type="nucleotide sequence ID" value="NC_075039.1"/>
</dbReference>
<accession>A0A6N1P422</accession>